<evidence type="ECO:0000256" key="1">
    <source>
        <dbReference type="SAM" id="MobiDB-lite"/>
    </source>
</evidence>
<name>A0A5C3P3G9_9APHY</name>
<feature type="compositionally biased region" description="Polar residues" evidence="1">
    <location>
        <begin position="122"/>
        <end position="137"/>
    </location>
</feature>
<evidence type="ECO:0000313" key="3">
    <source>
        <dbReference type="Proteomes" id="UP000308197"/>
    </source>
</evidence>
<dbReference type="AlphaFoldDB" id="A0A5C3P3G9"/>
<dbReference type="Proteomes" id="UP000308197">
    <property type="component" value="Unassembled WGS sequence"/>
</dbReference>
<keyword evidence="3" id="KW-1185">Reference proteome</keyword>
<dbReference type="InParanoid" id="A0A5C3P3G9"/>
<dbReference type="EMBL" id="ML211386">
    <property type="protein sequence ID" value="TFK83529.1"/>
    <property type="molecule type" value="Genomic_DNA"/>
</dbReference>
<accession>A0A5C3P3G9</accession>
<evidence type="ECO:0000313" key="2">
    <source>
        <dbReference type="EMBL" id="TFK83529.1"/>
    </source>
</evidence>
<feature type="region of interest" description="Disordered" evidence="1">
    <location>
        <begin position="97"/>
        <end position="153"/>
    </location>
</feature>
<sequence length="153" mass="16999">MPKGKKEVKGQAYKRLIDSLHMEIYHYQARKLPDEVYFYNEHVVEYSNYKLGEDYQDSKHRTSLSERKPRITTGLSITNRAIRDAIIGAPIEEVEQTLGISPGCGSTTPTPPTSADRRGQSHRPTGSTKAAQAQPPLQTRARAAGPIPGLEPE</sequence>
<gene>
    <name evidence="2" type="ORF">K466DRAFT_665764</name>
</gene>
<protein>
    <submittedName>
        <fullName evidence="2">Uncharacterized protein</fullName>
    </submittedName>
</protein>
<proteinExistence type="predicted"/>
<reference evidence="2 3" key="1">
    <citation type="journal article" date="2019" name="Nat. Ecol. Evol.">
        <title>Megaphylogeny resolves global patterns of mushroom evolution.</title>
        <authorList>
            <person name="Varga T."/>
            <person name="Krizsan K."/>
            <person name="Foldi C."/>
            <person name="Dima B."/>
            <person name="Sanchez-Garcia M."/>
            <person name="Sanchez-Ramirez S."/>
            <person name="Szollosi G.J."/>
            <person name="Szarkandi J.G."/>
            <person name="Papp V."/>
            <person name="Albert L."/>
            <person name="Andreopoulos W."/>
            <person name="Angelini C."/>
            <person name="Antonin V."/>
            <person name="Barry K.W."/>
            <person name="Bougher N.L."/>
            <person name="Buchanan P."/>
            <person name="Buyck B."/>
            <person name="Bense V."/>
            <person name="Catcheside P."/>
            <person name="Chovatia M."/>
            <person name="Cooper J."/>
            <person name="Damon W."/>
            <person name="Desjardin D."/>
            <person name="Finy P."/>
            <person name="Geml J."/>
            <person name="Haridas S."/>
            <person name="Hughes K."/>
            <person name="Justo A."/>
            <person name="Karasinski D."/>
            <person name="Kautmanova I."/>
            <person name="Kiss B."/>
            <person name="Kocsube S."/>
            <person name="Kotiranta H."/>
            <person name="LaButti K.M."/>
            <person name="Lechner B.E."/>
            <person name="Liimatainen K."/>
            <person name="Lipzen A."/>
            <person name="Lukacs Z."/>
            <person name="Mihaltcheva S."/>
            <person name="Morgado L.N."/>
            <person name="Niskanen T."/>
            <person name="Noordeloos M.E."/>
            <person name="Ohm R.A."/>
            <person name="Ortiz-Santana B."/>
            <person name="Ovrebo C."/>
            <person name="Racz N."/>
            <person name="Riley R."/>
            <person name="Savchenko A."/>
            <person name="Shiryaev A."/>
            <person name="Soop K."/>
            <person name="Spirin V."/>
            <person name="Szebenyi C."/>
            <person name="Tomsovsky M."/>
            <person name="Tulloss R.E."/>
            <person name="Uehling J."/>
            <person name="Grigoriev I.V."/>
            <person name="Vagvolgyi C."/>
            <person name="Papp T."/>
            <person name="Martin F.M."/>
            <person name="Miettinen O."/>
            <person name="Hibbett D.S."/>
            <person name="Nagy L.G."/>
        </authorList>
    </citation>
    <scope>NUCLEOTIDE SEQUENCE [LARGE SCALE GENOMIC DNA]</scope>
    <source>
        <strain evidence="2 3">HHB13444</strain>
    </source>
</reference>
<organism evidence="2 3">
    <name type="scientific">Polyporus arcularius HHB13444</name>
    <dbReference type="NCBI Taxonomy" id="1314778"/>
    <lineage>
        <taxon>Eukaryota</taxon>
        <taxon>Fungi</taxon>
        <taxon>Dikarya</taxon>
        <taxon>Basidiomycota</taxon>
        <taxon>Agaricomycotina</taxon>
        <taxon>Agaricomycetes</taxon>
        <taxon>Polyporales</taxon>
        <taxon>Polyporaceae</taxon>
        <taxon>Polyporus</taxon>
    </lineage>
</organism>
<feature type="compositionally biased region" description="Low complexity" evidence="1">
    <location>
        <begin position="99"/>
        <end position="108"/>
    </location>
</feature>